<evidence type="ECO:0000313" key="2">
    <source>
        <dbReference type="Proteomes" id="UP000466794"/>
    </source>
</evidence>
<proteinExistence type="predicted"/>
<sequence length="95" mass="10596">MAYEVDELESLVRRHTAYATRVNVELYPSGAVDVAIRLNDHFGVIQGKDTEWGASVDAPTEEKFMDHKRVFRSLEDALAAVGYLLIDAAAQDELN</sequence>
<accession>A0A7K1V553</accession>
<dbReference type="AlphaFoldDB" id="A0A7K1V553"/>
<gene>
    <name evidence="1" type="ORF">GPX89_30770</name>
</gene>
<dbReference type="Proteomes" id="UP000466794">
    <property type="component" value="Unassembled WGS sequence"/>
</dbReference>
<name>A0A7K1V553_9NOCA</name>
<dbReference type="EMBL" id="WRPP01000006">
    <property type="protein sequence ID" value="MVU81611.1"/>
    <property type="molecule type" value="Genomic_DNA"/>
</dbReference>
<reference evidence="1 2" key="1">
    <citation type="submission" date="2019-12" db="EMBL/GenBank/DDBJ databases">
        <title>Nocardia sp. nov. ET3-3 isolated from soil.</title>
        <authorList>
            <person name="Kanchanasin P."/>
            <person name="Tanasupawat S."/>
            <person name="Yuki M."/>
            <person name="Kudo T."/>
        </authorList>
    </citation>
    <scope>NUCLEOTIDE SEQUENCE [LARGE SCALE GENOMIC DNA]</scope>
    <source>
        <strain evidence="1 2">ET3-3</strain>
    </source>
</reference>
<dbReference type="RefSeq" id="WP_157391157.1">
    <property type="nucleotide sequence ID" value="NZ_WRPP01000006.1"/>
</dbReference>
<evidence type="ECO:0000313" key="1">
    <source>
        <dbReference type="EMBL" id="MVU81611.1"/>
    </source>
</evidence>
<organism evidence="1 2">
    <name type="scientific">Nocardia terrae</name>
    <dbReference type="NCBI Taxonomy" id="2675851"/>
    <lineage>
        <taxon>Bacteria</taxon>
        <taxon>Bacillati</taxon>
        <taxon>Actinomycetota</taxon>
        <taxon>Actinomycetes</taxon>
        <taxon>Mycobacteriales</taxon>
        <taxon>Nocardiaceae</taxon>
        <taxon>Nocardia</taxon>
    </lineage>
</organism>
<protein>
    <submittedName>
        <fullName evidence="1">Uncharacterized protein</fullName>
    </submittedName>
</protein>
<keyword evidence="2" id="KW-1185">Reference proteome</keyword>
<comment type="caution">
    <text evidence="1">The sequence shown here is derived from an EMBL/GenBank/DDBJ whole genome shotgun (WGS) entry which is preliminary data.</text>
</comment>